<dbReference type="PANTHER" id="PTHR11802">
    <property type="entry name" value="SERINE PROTEASE FAMILY S10 SERINE CARBOXYPEPTIDASE"/>
    <property type="match status" value="1"/>
</dbReference>
<keyword evidence="8" id="KW-1133">Transmembrane helix</keyword>
<comment type="similarity">
    <text evidence="1">Belongs to the peptidase S10 family.</text>
</comment>
<name>A0A9W7L5B1_9STRA</name>
<feature type="transmembrane region" description="Helical" evidence="8">
    <location>
        <begin position="419"/>
        <end position="438"/>
    </location>
</feature>
<evidence type="ECO:0000313" key="10">
    <source>
        <dbReference type="Proteomes" id="UP001165065"/>
    </source>
</evidence>
<evidence type="ECO:0000256" key="6">
    <source>
        <dbReference type="ARBA" id="ARBA00023180"/>
    </source>
</evidence>
<evidence type="ECO:0000256" key="7">
    <source>
        <dbReference type="SAM" id="MobiDB-lite"/>
    </source>
</evidence>
<evidence type="ECO:0000313" key="9">
    <source>
        <dbReference type="EMBL" id="GMI33448.1"/>
    </source>
</evidence>
<dbReference type="OrthoDB" id="192887at2759"/>
<proteinExistence type="inferred from homology"/>
<dbReference type="SUPFAM" id="SSF53474">
    <property type="entry name" value="alpha/beta-Hydrolases"/>
    <property type="match status" value="1"/>
</dbReference>
<keyword evidence="3" id="KW-0645">Protease</keyword>
<keyword evidence="6" id="KW-0325">Glycoprotein</keyword>
<keyword evidence="8" id="KW-0812">Transmembrane</keyword>
<keyword evidence="5" id="KW-0378">Hydrolase</keyword>
<dbReference type="EMBL" id="BRYA01000032">
    <property type="protein sequence ID" value="GMI33448.1"/>
    <property type="molecule type" value="Genomic_DNA"/>
</dbReference>
<dbReference type="InterPro" id="IPR001563">
    <property type="entry name" value="Peptidase_S10"/>
</dbReference>
<feature type="compositionally biased region" description="Acidic residues" evidence="7">
    <location>
        <begin position="474"/>
        <end position="489"/>
    </location>
</feature>
<gene>
    <name evidence="9" type="ORF">TrCOL_g13374</name>
</gene>
<dbReference type="Proteomes" id="UP001165065">
    <property type="component" value="Unassembled WGS sequence"/>
</dbReference>
<evidence type="ECO:0008006" key="11">
    <source>
        <dbReference type="Google" id="ProtNLM"/>
    </source>
</evidence>
<dbReference type="GO" id="GO:0004185">
    <property type="term" value="F:serine-type carboxypeptidase activity"/>
    <property type="evidence" value="ECO:0007669"/>
    <property type="project" value="InterPro"/>
</dbReference>
<keyword evidence="8" id="KW-0472">Membrane</keyword>
<keyword evidence="10" id="KW-1185">Reference proteome</keyword>
<accession>A0A9W7L5B1</accession>
<keyword evidence="2" id="KW-0121">Carboxypeptidase</keyword>
<evidence type="ECO:0000256" key="5">
    <source>
        <dbReference type="ARBA" id="ARBA00022801"/>
    </source>
</evidence>
<evidence type="ECO:0000256" key="8">
    <source>
        <dbReference type="SAM" id="Phobius"/>
    </source>
</evidence>
<dbReference type="AlphaFoldDB" id="A0A9W7L5B1"/>
<evidence type="ECO:0000256" key="1">
    <source>
        <dbReference type="ARBA" id="ARBA00009431"/>
    </source>
</evidence>
<dbReference type="PANTHER" id="PTHR11802:SF3">
    <property type="entry name" value="RETINOID-INDUCIBLE SERINE CARBOXYPEPTIDASE"/>
    <property type="match status" value="1"/>
</dbReference>
<evidence type="ECO:0000256" key="2">
    <source>
        <dbReference type="ARBA" id="ARBA00022645"/>
    </source>
</evidence>
<keyword evidence="4" id="KW-0732">Signal</keyword>
<dbReference type="GO" id="GO:0006508">
    <property type="term" value="P:proteolysis"/>
    <property type="evidence" value="ECO:0007669"/>
    <property type="project" value="UniProtKB-KW"/>
</dbReference>
<dbReference type="InterPro" id="IPR029058">
    <property type="entry name" value="AB_hydrolase_fold"/>
</dbReference>
<reference evidence="10" key="1">
    <citation type="journal article" date="2023" name="Commun. Biol.">
        <title>Genome analysis of Parmales, the sister group of diatoms, reveals the evolutionary specialization of diatoms from phago-mixotrophs to photoautotrophs.</title>
        <authorList>
            <person name="Ban H."/>
            <person name="Sato S."/>
            <person name="Yoshikawa S."/>
            <person name="Yamada K."/>
            <person name="Nakamura Y."/>
            <person name="Ichinomiya M."/>
            <person name="Sato N."/>
            <person name="Blanc-Mathieu R."/>
            <person name="Endo H."/>
            <person name="Kuwata A."/>
            <person name="Ogata H."/>
        </authorList>
    </citation>
    <scope>NUCLEOTIDE SEQUENCE [LARGE SCALE GENOMIC DNA]</scope>
</reference>
<evidence type="ECO:0000256" key="4">
    <source>
        <dbReference type="ARBA" id="ARBA00022729"/>
    </source>
</evidence>
<protein>
    <recommendedName>
        <fullName evidence="11">Carboxypeptidase</fullName>
    </recommendedName>
</protein>
<dbReference type="PRINTS" id="PR00724">
    <property type="entry name" value="CRBOXYPTASEC"/>
</dbReference>
<dbReference type="Pfam" id="PF00450">
    <property type="entry name" value="Peptidase_S10"/>
    <property type="match status" value="1"/>
</dbReference>
<organism evidence="9 10">
    <name type="scientific">Triparma columacea</name>
    <dbReference type="NCBI Taxonomy" id="722753"/>
    <lineage>
        <taxon>Eukaryota</taxon>
        <taxon>Sar</taxon>
        <taxon>Stramenopiles</taxon>
        <taxon>Ochrophyta</taxon>
        <taxon>Bolidophyceae</taxon>
        <taxon>Parmales</taxon>
        <taxon>Triparmaceae</taxon>
        <taxon>Triparma</taxon>
    </lineage>
</organism>
<dbReference type="Gene3D" id="3.40.50.1820">
    <property type="entry name" value="alpha/beta hydrolase"/>
    <property type="match status" value="1"/>
</dbReference>
<evidence type="ECO:0000256" key="3">
    <source>
        <dbReference type="ARBA" id="ARBA00022670"/>
    </source>
</evidence>
<feature type="region of interest" description="Disordered" evidence="7">
    <location>
        <begin position="466"/>
        <end position="498"/>
    </location>
</feature>
<sequence length="498" mass="54588">MDGLWLENGPFRLSGSPGSETISINPHSWHRTSSYVVYVDQPVGTGLSFSGTRTWARSDEDINTMFYGWLQNYLSIHNYLLKTPTESVDVYFAGESHAGHYIPSMISHILAQNNAGINGVKVNVIGAAIGNGWFDPPNQYSVTSFALSKGVIGIQEARYLDSVDARCRDKIDKGDYTAGECFALMDNVVAATRGKDGMKINVYDARVRVASTNDFPPGNKAVEAYLGDGNSQRRKALMQQIHASQNEVQGQIYRECNDPAYLALKSHDGEGVVPAIKKCLSGGVRMLWFNGMEDVICNHYGNEVALDGIVWEGQDGFKNSKRYMWTADMDEGVKGYLKGSPGSSMQLLKIKDAGHMVPMDLPEVGIRMMEEFVEGGIKEGWEEKGLRTGEYLKECGFTPGGGGATSGEGGGKDVSTAHVVAISFLAFATLLLVARLTYARIEGGRYRRGSGRGGRGWTRVLSTIKEEDYGGREDTDDDEYYDEEEEEDNIQLMARGGG</sequence>
<comment type="caution">
    <text evidence="9">The sequence shown here is derived from an EMBL/GenBank/DDBJ whole genome shotgun (WGS) entry which is preliminary data.</text>
</comment>